<evidence type="ECO:0000256" key="1">
    <source>
        <dbReference type="ARBA" id="ARBA00023172"/>
    </source>
</evidence>
<keyword evidence="6" id="KW-0695">RNA-directed DNA polymerase</keyword>
<dbReference type="SUPFAM" id="SSF56672">
    <property type="entry name" value="DNA/RNA polymerases"/>
    <property type="match status" value="1"/>
</dbReference>
<feature type="non-terminal residue" evidence="5">
    <location>
        <position position="2675"/>
    </location>
</feature>
<evidence type="ECO:0000313" key="7">
    <source>
        <dbReference type="Proteomes" id="UP001152797"/>
    </source>
</evidence>
<dbReference type="InterPro" id="IPR002110">
    <property type="entry name" value="Ankyrin_rpt"/>
</dbReference>
<reference evidence="5" key="1">
    <citation type="submission" date="2022-10" db="EMBL/GenBank/DDBJ databases">
        <authorList>
            <person name="Chen Y."/>
            <person name="Dougan E. K."/>
            <person name="Chan C."/>
            <person name="Rhodes N."/>
            <person name="Thang M."/>
        </authorList>
    </citation>
    <scope>NUCLEOTIDE SEQUENCE</scope>
</reference>
<keyword evidence="1" id="KW-0233">DNA recombination</keyword>
<dbReference type="SUPFAM" id="SSF48403">
    <property type="entry name" value="Ankyrin repeat"/>
    <property type="match status" value="1"/>
</dbReference>
<sequence length="2675" mass="298027">DLQQSEELRAGFRSEKYCFKVRQLESGRVLLMQEQKQLKEMQRALKRETRESETKRLEHSVALPRGVRPTTQVSSPETQRSAPFSPGESVPGDLGHGLAAQHAALQQQRLAALEAAQRAEEAQRRLEKLQQSEVLYQWKFHRQTWTFQHTQRAWLLQLVDHKPESISKHAHAAEAESLVAAAEAAGREELRKVLAEGYAGLRGAAKLGSKQSCFWKAEADFAAVESKVEKQAEAAWAEALKNHLAAKKHRQLRDELEIQERRRMERLQALEIEKRQVVLEEEAQEKARKEFRKELQSELREAESAWLQKMAPRWREESEEVKRKARSTDLEMQYQQQRMQQWYADESASIAAREEARAEAWLSQVWARAEAQADQEVRSVRAMQQRLVECLDHAPKADDAREAQLQQRIWQVEALAEEASARELAGRQAEVEACASAMQALEAKQQATCREQLAEAEAQHLQRCRELEERGLETARRESQEQEMKYLQQLQAAERARDEALEAVEVMKKRSAALQQEEIATMAQMEEHIIQQSAERRQALLGRHRTVLSARAEPQGNGFPSFGSCSSSGHTLQRPPGAREAWKMPQPMVSESFDREVLSPHSTASNMQRILESWGQDYCDDVPRSRRLLSSRPEHSSSNGLASELSNWPDVQEAINHWGKSHLPSSRDAESQKQAFAGYRRPLLDVPPVYQTAVAAIEQYGWQAIHGDAEEWTALHWSAVEGNLEVCHRLLIALANPLQADQSGKSPLDYALEAGNADVFELLSTAASTLPQKRANCGEGIGEPHFDGDRLLVALLSIAFGLGAATGILFTRRHQGVGLPPFVKVGQLPRWDLVQIGLARSYTRAPQSIMDPTDEELANIQDIDGCCAWSGLEGPLRDALMAAIGDPQRLREVALIPRPTWDNVVATILVGQPPMQPQAPTPVEGSRIESLRRVCLLRMGKTPDSPGDVGPAIPGPLSAPFPPVGGGALANAAATPSRRLKLSSILDPTLDAEIQSLEESEVATMYERYRSKFGDFPSTETDVSKDQLSAIAQVLAELPGPSDFHSWYRCWKCFRTAMLLLESCEAERLDAYSEFIRGMVTQFGEEAWSFVSRADSRMRSEQLERLRRQLRSEPQYGYVEASPWSACFAAAIKDSSFWSRELSTPATLFLARNKREVATPEGDESKPASSPSKKTKTRAARRFTGEDKSRKGEDGNFTLNRKGIEICKLYNAGKCGGPKAQGRIAVQRKSTAVKSAAKPPMESQKPQERADDAKNKDERPPLKRRRQKPPEAEPASSSSKPGDPKFGNVIDIGDKFKKYGFWQAREGPLQDNPKALILFAGRSRPGDLSHCLARLGWVVCSVDTKSPKPTDVLEGTVWEVISGDIKAGYFDAVWIATPCGTFSPLRENPPGPRPLRSIQAIEGLPKDQLTDAEFKQVEEANELVKVSYIAAAYQNRAKKPWGIENPRHHPDKPQIWYMPLFKKLAELRGVQIVEFDQCRTNLPTTKPTRFMVKRLDFNSLDGKRCNHPKTEHKRPDGSTYMSAHGSTVQKWVDGPKGRERASVSQGEYTEDLCGIIAMAFHDTADEGWLERELHQVRELLYKAQSLWPELTQAADAILSGDVPQEPSPEIVAAVRKTLIQMLGGSIEQRTRTARATTPIQASVIEAWGQAVGDPDSGTLARWLDHGAPLGFSQRIETTGIFPIIEDISGGTEEIHSIVRPLTNWENYKSAVEEREDLNQLIEDYAARGFCHKVKTMEEAKAELGREPILNRLGVVVKFSASGKKKSRIIWDLRESKANSFCHPAERVLLPKLLDVAESALRSHRKGAQVWLAAVDIRDAFMNVPAGDDKYMTVASKEDGKGNQELIIFDVLVFGSGSSPTIWGRYAAWLGRSSAAISPSSGIQIYVDDPSVVMEGPKSDAIRELTNILLWFNIAGFPVKLEKAEGGKKISWVGATIEASDQQREVTITIPKDKVEKLQATTQEFLRRPVAGHKQIRSYAGSLSFIAGLIPHLRPFLASLWAVLSVGKSMNDGAGTRRSGKLIHTRRIRPALRWMEALLRGSPAPLARTLSAFYSDIKATITTDASPWGIGGVLKINDKAVECFSSPIPQGVLEKFKAQTGNSKFNTLWEGLALLVAFRLWLQKLEYGAQVRARSDNMGVLYTIVGGRAKSADLNVLAREFSLDQALRLYRISWLSHIPGVTNLEADALSRRFAPVPAEWPESLVGVPLVPVRINEAQEEPWGPSLGKTATAGRKAQCQAHLREGMTAATTKGPTESRRALWESLAAKAGFRDPFALEPDMIFTIMGALDLAGYRSSELYLDAAKSIHIASGLPWTQQLQQAARAAIRSCKRSRGPPKQAAGLPLDQIDQILEHQALCQGGPQHPGRSTLLASWWLLREIEASRARRSHVSFNHEMRKVTWRLPSSKTDQAALGAERSHTCSCEFSKKTICPYHIMIEHLRDINNPEDYVFQDSQGAKTSKTGWADTFQEIAKKLNLNTTHQNGARAYTGHSARVTGARHLAMSNVELWRIQLFGRWGSDVFLHYVQDTPLAQLQNLAQESSAQLSIQVAKQELSALILQAQSAKQTLAIPDQDMLQDCEAAADLLPIPVSASEFIQNTNGGGKLHRILDKDVNQHPRSWRTRCGWRFGRETTEHKYFSAEEGELALVGMSKGTNSAGTDFLFRPVPPYIRAQTLQ</sequence>
<dbReference type="Pfam" id="PF00078">
    <property type="entry name" value="RVT_1"/>
    <property type="match status" value="1"/>
</dbReference>
<dbReference type="EMBL" id="CAMXCT010000678">
    <property type="protein sequence ID" value="CAI3982036.1"/>
    <property type="molecule type" value="Genomic_DNA"/>
</dbReference>
<dbReference type="InterPro" id="IPR011010">
    <property type="entry name" value="DNA_brk_join_enz"/>
</dbReference>
<dbReference type="SUPFAM" id="SSF56349">
    <property type="entry name" value="DNA breaking-rejoining enzymes"/>
    <property type="match status" value="1"/>
</dbReference>
<dbReference type="InterPro" id="IPR036770">
    <property type="entry name" value="Ankyrin_rpt-contain_sf"/>
</dbReference>
<dbReference type="OrthoDB" id="6019648at2759"/>
<dbReference type="InterPro" id="IPR043128">
    <property type="entry name" value="Rev_trsase/Diguanyl_cyclase"/>
</dbReference>
<dbReference type="EMBL" id="CAMXCT020000678">
    <property type="protein sequence ID" value="CAL1135411.1"/>
    <property type="molecule type" value="Genomic_DNA"/>
</dbReference>
<evidence type="ECO:0000313" key="6">
    <source>
        <dbReference type="EMBL" id="CAL4769348.1"/>
    </source>
</evidence>
<feature type="compositionally biased region" description="Basic and acidic residues" evidence="3">
    <location>
        <begin position="1155"/>
        <end position="1166"/>
    </location>
</feature>
<dbReference type="Gene3D" id="3.10.10.10">
    <property type="entry name" value="HIV Type 1 Reverse Transcriptase, subunit A, domain 1"/>
    <property type="match status" value="1"/>
</dbReference>
<dbReference type="InterPro" id="IPR043502">
    <property type="entry name" value="DNA/RNA_pol_sf"/>
</dbReference>
<comment type="caution">
    <text evidence="5">The sequence shown here is derived from an EMBL/GenBank/DDBJ whole genome shotgun (WGS) entry which is preliminary data.</text>
</comment>
<dbReference type="GO" id="GO:0015074">
    <property type="term" value="P:DNA integration"/>
    <property type="evidence" value="ECO:0007669"/>
    <property type="project" value="InterPro"/>
</dbReference>
<keyword evidence="6" id="KW-0548">Nucleotidyltransferase</keyword>
<feature type="region of interest" description="Disordered" evidence="3">
    <location>
        <begin position="553"/>
        <end position="578"/>
    </location>
</feature>
<dbReference type="InterPro" id="IPR000477">
    <property type="entry name" value="RT_dom"/>
</dbReference>
<feature type="non-terminal residue" evidence="5">
    <location>
        <position position="1"/>
    </location>
</feature>
<keyword evidence="7" id="KW-1185">Reference proteome</keyword>
<feature type="compositionally biased region" description="Basic and acidic residues" evidence="3">
    <location>
        <begin position="1245"/>
        <end position="1261"/>
    </location>
</feature>
<protein>
    <submittedName>
        <fullName evidence="6">Reverse transcriptase domain-containing protein</fullName>
    </submittedName>
</protein>
<feature type="compositionally biased region" description="Low complexity" evidence="3">
    <location>
        <begin position="556"/>
        <end position="569"/>
    </location>
</feature>
<feature type="region of interest" description="Disordered" evidence="3">
    <location>
        <begin position="1155"/>
        <end position="1197"/>
    </location>
</feature>
<feature type="compositionally biased region" description="Basic and acidic residues" evidence="3">
    <location>
        <begin position="42"/>
        <end position="59"/>
    </location>
</feature>
<feature type="compositionally biased region" description="Polar residues" evidence="3">
    <location>
        <begin position="69"/>
        <end position="82"/>
    </location>
</feature>
<keyword evidence="2" id="KW-0175">Coiled coil</keyword>
<feature type="region of interest" description="Disordered" evidence="3">
    <location>
        <begin position="1218"/>
        <end position="1287"/>
    </location>
</feature>
<dbReference type="SMART" id="SM00248">
    <property type="entry name" value="ANK"/>
    <property type="match status" value="2"/>
</dbReference>
<keyword evidence="6" id="KW-0808">Transferase</keyword>
<dbReference type="PANTHER" id="PTHR33050">
    <property type="entry name" value="REVERSE TRANSCRIPTASE DOMAIN-CONTAINING PROTEIN"/>
    <property type="match status" value="1"/>
</dbReference>
<organism evidence="5">
    <name type="scientific">Cladocopium goreaui</name>
    <dbReference type="NCBI Taxonomy" id="2562237"/>
    <lineage>
        <taxon>Eukaryota</taxon>
        <taxon>Sar</taxon>
        <taxon>Alveolata</taxon>
        <taxon>Dinophyceae</taxon>
        <taxon>Suessiales</taxon>
        <taxon>Symbiodiniaceae</taxon>
        <taxon>Cladocopium</taxon>
    </lineage>
</organism>
<dbReference type="PANTHER" id="PTHR33050:SF7">
    <property type="entry name" value="RIBONUCLEASE H"/>
    <property type="match status" value="1"/>
</dbReference>
<dbReference type="Gene3D" id="1.10.443.10">
    <property type="entry name" value="Intergrase catalytic core"/>
    <property type="match status" value="1"/>
</dbReference>
<evidence type="ECO:0000259" key="4">
    <source>
        <dbReference type="Pfam" id="PF00078"/>
    </source>
</evidence>
<feature type="region of interest" description="Disordered" evidence="3">
    <location>
        <begin position="42"/>
        <end position="95"/>
    </location>
</feature>
<accession>A0A9P1BYZ1</accession>
<dbReference type="Pfam" id="PF12796">
    <property type="entry name" value="Ank_2"/>
    <property type="match status" value="1"/>
</dbReference>
<dbReference type="InterPro" id="IPR013762">
    <property type="entry name" value="Integrase-like_cat_sf"/>
</dbReference>
<feature type="domain" description="Reverse transcriptase" evidence="4">
    <location>
        <begin position="1794"/>
        <end position="1936"/>
    </location>
</feature>
<evidence type="ECO:0000256" key="3">
    <source>
        <dbReference type="SAM" id="MobiDB-lite"/>
    </source>
</evidence>
<reference evidence="6 7" key="2">
    <citation type="submission" date="2024-05" db="EMBL/GenBank/DDBJ databases">
        <authorList>
            <person name="Chen Y."/>
            <person name="Shah S."/>
            <person name="Dougan E. K."/>
            <person name="Thang M."/>
            <person name="Chan C."/>
        </authorList>
    </citation>
    <scope>NUCLEOTIDE SEQUENCE [LARGE SCALE GENOMIC DNA]</scope>
</reference>
<dbReference type="EMBL" id="CAMXCT030000678">
    <property type="protein sequence ID" value="CAL4769348.1"/>
    <property type="molecule type" value="Genomic_DNA"/>
</dbReference>
<dbReference type="GO" id="GO:0006310">
    <property type="term" value="P:DNA recombination"/>
    <property type="evidence" value="ECO:0007669"/>
    <property type="project" value="UniProtKB-KW"/>
</dbReference>
<dbReference type="Gene3D" id="1.25.40.20">
    <property type="entry name" value="Ankyrin repeat-containing domain"/>
    <property type="match status" value="1"/>
</dbReference>
<dbReference type="Proteomes" id="UP001152797">
    <property type="component" value="Unassembled WGS sequence"/>
</dbReference>
<feature type="coiled-coil region" evidence="2">
    <location>
        <begin position="242"/>
        <end position="301"/>
    </location>
</feature>
<gene>
    <name evidence="5" type="ORF">C1SCF055_LOCUS9776</name>
</gene>
<dbReference type="Gene3D" id="3.30.70.270">
    <property type="match status" value="1"/>
</dbReference>
<evidence type="ECO:0000313" key="5">
    <source>
        <dbReference type="EMBL" id="CAI3982036.1"/>
    </source>
</evidence>
<feature type="compositionally biased region" description="Basic and acidic residues" evidence="3">
    <location>
        <begin position="1183"/>
        <end position="1194"/>
    </location>
</feature>
<dbReference type="GO" id="GO:0003964">
    <property type="term" value="F:RNA-directed DNA polymerase activity"/>
    <property type="evidence" value="ECO:0007669"/>
    <property type="project" value="UniProtKB-KW"/>
</dbReference>
<dbReference type="InterPro" id="IPR052055">
    <property type="entry name" value="Hepadnavirus_pol/RT"/>
</dbReference>
<name>A0A9P1BYZ1_9DINO</name>
<feature type="coiled-coil region" evidence="2">
    <location>
        <begin position="102"/>
        <end position="132"/>
    </location>
</feature>
<evidence type="ECO:0000256" key="2">
    <source>
        <dbReference type="SAM" id="Coils"/>
    </source>
</evidence>
<feature type="coiled-coil region" evidence="2">
    <location>
        <begin position="450"/>
        <end position="517"/>
    </location>
</feature>
<proteinExistence type="predicted"/>
<dbReference type="GO" id="GO:0003677">
    <property type="term" value="F:DNA binding"/>
    <property type="evidence" value="ECO:0007669"/>
    <property type="project" value="InterPro"/>
</dbReference>